<sequence>MKQFFQEISSLLLASLVLISTFSFIVEKHYCGRFLVDVAVYSKAKDCGMDMMDHEDSPGDHVKKKSCCKDEIVVLEGQDELKVSFDQLEFSDQLFITSFFYSFADLFLLHKEKAYIPKEYSPPERYKDVQILFETFLI</sequence>
<protein>
    <submittedName>
        <fullName evidence="1">Uncharacterized protein</fullName>
    </submittedName>
</protein>
<proteinExistence type="predicted"/>
<reference evidence="1 2" key="1">
    <citation type="journal article" date="2019" name="Int. J. Syst. Evol. Microbiol.">
        <title>The Global Catalogue of Microorganisms (GCM) 10K type strain sequencing project: providing services to taxonomists for standard genome sequencing and annotation.</title>
        <authorList>
            <consortium name="The Broad Institute Genomics Platform"/>
            <consortium name="The Broad Institute Genome Sequencing Center for Infectious Disease"/>
            <person name="Wu L."/>
            <person name="Ma J."/>
        </authorList>
    </citation>
    <scope>NUCLEOTIDE SEQUENCE [LARGE SCALE GENOMIC DNA]</scope>
    <source>
        <strain evidence="1 2">JCM 15974</strain>
    </source>
</reference>
<dbReference type="Proteomes" id="UP001501758">
    <property type="component" value="Unassembled WGS sequence"/>
</dbReference>
<comment type="caution">
    <text evidence="1">The sequence shown here is derived from an EMBL/GenBank/DDBJ whole genome shotgun (WGS) entry which is preliminary data.</text>
</comment>
<evidence type="ECO:0000313" key="1">
    <source>
        <dbReference type="EMBL" id="GAA0711376.1"/>
    </source>
</evidence>
<dbReference type="InterPro" id="IPR058060">
    <property type="entry name" value="HYC_CC_PP"/>
</dbReference>
<keyword evidence="2" id="KW-1185">Reference proteome</keyword>
<evidence type="ECO:0000313" key="2">
    <source>
        <dbReference type="Proteomes" id="UP001501758"/>
    </source>
</evidence>
<gene>
    <name evidence="1" type="ORF">GCM10009430_00800</name>
</gene>
<dbReference type="InterPro" id="IPR058512">
    <property type="entry name" value="DUF8199"/>
</dbReference>
<dbReference type="EMBL" id="BAAAGE010000001">
    <property type="protein sequence ID" value="GAA0711376.1"/>
    <property type="molecule type" value="Genomic_DNA"/>
</dbReference>
<dbReference type="RefSeq" id="WP_343909404.1">
    <property type="nucleotide sequence ID" value="NZ_BAAAGE010000001.1"/>
</dbReference>
<accession>A0ABN1IEX5</accession>
<organism evidence="1 2">
    <name type="scientific">Aquimarina litoralis</name>
    <dbReference type="NCBI Taxonomy" id="584605"/>
    <lineage>
        <taxon>Bacteria</taxon>
        <taxon>Pseudomonadati</taxon>
        <taxon>Bacteroidota</taxon>
        <taxon>Flavobacteriia</taxon>
        <taxon>Flavobacteriales</taxon>
        <taxon>Flavobacteriaceae</taxon>
        <taxon>Aquimarina</taxon>
    </lineage>
</organism>
<dbReference type="NCBIfam" id="NF047658">
    <property type="entry name" value="HYC_CC_PP"/>
    <property type="match status" value="1"/>
</dbReference>
<dbReference type="Pfam" id="PF26622">
    <property type="entry name" value="DUF8199"/>
    <property type="match status" value="1"/>
</dbReference>
<name>A0ABN1IEX5_9FLAO</name>